<dbReference type="AlphaFoldDB" id="A0A132AIS4"/>
<protein>
    <submittedName>
        <fullName evidence="1">Uncharacterized protein</fullName>
    </submittedName>
</protein>
<name>A0A132AIS4_SARSC</name>
<dbReference type="Proteomes" id="UP000616769">
    <property type="component" value="Unassembled WGS sequence"/>
</dbReference>
<accession>A0A132AIS4</accession>
<evidence type="ECO:0000313" key="2">
    <source>
        <dbReference type="Proteomes" id="UP000616769"/>
    </source>
</evidence>
<proteinExistence type="predicted"/>
<sequence length="76" mass="9053">MLTVDDWIDVEVIDRSAIHLIEYHFGIDSYKYKHRKEGTGIEKRIQIESDQNKSEESISKQNPNEIEKWLKFVSIM</sequence>
<organism evidence="1 2">
    <name type="scientific">Sarcoptes scabiei</name>
    <name type="common">Itch mite</name>
    <name type="synonym">Acarus scabiei</name>
    <dbReference type="NCBI Taxonomy" id="52283"/>
    <lineage>
        <taxon>Eukaryota</taxon>
        <taxon>Metazoa</taxon>
        <taxon>Ecdysozoa</taxon>
        <taxon>Arthropoda</taxon>
        <taxon>Chelicerata</taxon>
        <taxon>Arachnida</taxon>
        <taxon>Acari</taxon>
        <taxon>Acariformes</taxon>
        <taxon>Sarcoptiformes</taxon>
        <taxon>Astigmata</taxon>
        <taxon>Psoroptidia</taxon>
        <taxon>Sarcoptoidea</taxon>
        <taxon>Sarcoptidae</taxon>
        <taxon>Sarcoptinae</taxon>
        <taxon>Sarcoptes</taxon>
    </lineage>
</organism>
<reference evidence="1 2" key="1">
    <citation type="journal article" date="2015" name="Parasit. Vectors">
        <title>Draft genome of the scabies mite.</title>
        <authorList>
            <person name="Rider S.D.Jr."/>
            <person name="Morgan M.S."/>
            <person name="Arlian L.G."/>
        </authorList>
    </citation>
    <scope>NUCLEOTIDE SEQUENCE [LARGE SCALE GENOMIC DNA]</scope>
    <source>
        <strain evidence="1">Arlian Lab</strain>
    </source>
</reference>
<comment type="caution">
    <text evidence="1">The sequence shown here is derived from an EMBL/GenBank/DDBJ whole genome shotgun (WGS) entry which is preliminary data.</text>
</comment>
<evidence type="ECO:0000313" key="1">
    <source>
        <dbReference type="EMBL" id="KPM10360.1"/>
    </source>
</evidence>
<gene>
    <name evidence="1" type="ORF">QR98_0089150</name>
</gene>
<dbReference type="EMBL" id="JXLN01014998">
    <property type="protein sequence ID" value="KPM10360.1"/>
    <property type="molecule type" value="Genomic_DNA"/>
</dbReference>
<dbReference type="VEuPathDB" id="VectorBase:SSCA006821"/>